<dbReference type="Proteomes" id="UP000011770">
    <property type="component" value="Unassembled WGS sequence"/>
</dbReference>
<comment type="caution">
    <text evidence="1">The sequence shown here is derived from an EMBL/GenBank/DDBJ whole genome shotgun (WGS) entry which is preliminary data.</text>
</comment>
<evidence type="ECO:0000313" key="1">
    <source>
        <dbReference type="EMBL" id="EMF81246.1"/>
    </source>
</evidence>
<dbReference type="AlphaFoldDB" id="M3GWH2"/>
<proteinExistence type="predicted"/>
<organism evidence="1 2">
    <name type="scientific">Leptospira weilii serovar Topaz str. LT2116</name>
    <dbReference type="NCBI Taxonomy" id="1088540"/>
    <lineage>
        <taxon>Bacteria</taxon>
        <taxon>Pseudomonadati</taxon>
        <taxon>Spirochaetota</taxon>
        <taxon>Spirochaetia</taxon>
        <taxon>Leptospirales</taxon>
        <taxon>Leptospiraceae</taxon>
        <taxon>Leptospira</taxon>
    </lineage>
</organism>
<accession>M3GWH2</accession>
<dbReference type="EMBL" id="AHOR02000037">
    <property type="protein sequence ID" value="EMF81246.1"/>
    <property type="molecule type" value="Genomic_DNA"/>
</dbReference>
<gene>
    <name evidence="1" type="ORF">LEP1GSC188_2687</name>
</gene>
<reference evidence="1 2" key="1">
    <citation type="submission" date="2013-01" db="EMBL/GenBank/DDBJ databases">
        <authorList>
            <person name="Harkins D.M."/>
            <person name="Durkin A.S."/>
            <person name="Brinkac L.M."/>
            <person name="Haft D.H."/>
            <person name="Selengut J.D."/>
            <person name="Sanka R."/>
            <person name="DePew J."/>
            <person name="Purushe J."/>
            <person name="Tulsiani S.M."/>
            <person name="Graham G.C."/>
            <person name="Burns M.-A."/>
            <person name="Dohnt M.F."/>
            <person name="Smythe L.D."/>
            <person name="McKay D.B."/>
            <person name="Craig S.B."/>
            <person name="Vinetz J.M."/>
            <person name="Sutton G.G."/>
            <person name="Nierman W.C."/>
            <person name="Fouts D.E."/>
        </authorList>
    </citation>
    <scope>NUCLEOTIDE SEQUENCE [LARGE SCALE GENOMIC DNA]</scope>
    <source>
        <strain evidence="1 2">LT2116</strain>
    </source>
</reference>
<evidence type="ECO:0000313" key="2">
    <source>
        <dbReference type="Proteomes" id="UP000011770"/>
    </source>
</evidence>
<protein>
    <submittedName>
        <fullName evidence="1">Uncharacterized protein</fullName>
    </submittedName>
</protein>
<name>M3GWH2_9LEPT</name>
<sequence>MKASRFRYEIYKPTHRKSVRFKACSKNFNTELSRRFSANKRFKTAKII</sequence>